<evidence type="ECO:0000256" key="2">
    <source>
        <dbReference type="ARBA" id="ARBA00022529"/>
    </source>
</evidence>
<evidence type="ECO:0000256" key="6">
    <source>
        <dbReference type="RuleBase" id="RU003788"/>
    </source>
</evidence>
<comment type="similarity">
    <text evidence="6">Belongs to the glycosyl hydrolase 24 family.</text>
</comment>
<dbReference type="InterPro" id="IPR034690">
    <property type="entry name" value="Endolysin_T4_type"/>
</dbReference>
<dbReference type="HAMAP" id="MF_04110">
    <property type="entry name" value="ENDOLYSIN_T4"/>
    <property type="match status" value="1"/>
</dbReference>
<dbReference type="GO" id="GO:0031640">
    <property type="term" value="P:killing of cells of another organism"/>
    <property type="evidence" value="ECO:0007669"/>
    <property type="project" value="UniProtKB-KW"/>
</dbReference>
<gene>
    <name evidence="7" type="ORF">PROAA_610041</name>
</gene>
<reference evidence="7 8" key="1">
    <citation type="submission" date="2016-06" db="EMBL/GenBank/DDBJ databases">
        <authorList>
            <person name="Kjaerup R.B."/>
            <person name="Dalgaard T.S."/>
            <person name="Juul-Madsen H.R."/>
        </authorList>
    </citation>
    <scope>NUCLEOTIDE SEQUENCE [LARGE SCALE GENOMIC DNA]</scope>
    <source>
        <strain evidence="7">2</strain>
    </source>
</reference>
<sequence length="158" mass="16729">MTPNQKKALAAAVFATAIAVPAEGLRQAAYRDPVGILTVCYGHTGEVDRQKFYSIAECEALLSADMLEAVEHVEKCVPGLPAPVLAAFSDAVFNIGPKVACDKGNSTAARLLAAGDYQGACDQLVRWDKARVAGVMVSLPGLTKRRAKERDLCLQGVV</sequence>
<dbReference type="InterPro" id="IPR023347">
    <property type="entry name" value="Lysozyme_dom_sf"/>
</dbReference>
<dbReference type="AlphaFoldDB" id="A0A1A8Y160"/>
<evidence type="ECO:0000313" key="8">
    <source>
        <dbReference type="Proteomes" id="UP000199600"/>
    </source>
</evidence>
<dbReference type="EMBL" id="FLQY01000364">
    <property type="protein sequence ID" value="SBT10681.1"/>
    <property type="molecule type" value="Genomic_DNA"/>
</dbReference>
<evidence type="ECO:0000256" key="4">
    <source>
        <dbReference type="ARBA" id="ARBA00022801"/>
    </source>
</evidence>
<dbReference type="RefSeq" id="WP_186412254.1">
    <property type="nucleotide sequence ID" value="NZ_FLQY01000364.1"/>
</dbReference>
<dbReference type="EC" id="3.2.1.17" evidence="6"/>
<keyword evidence="5 6" id="KW-0326">Glycosidase</keyword>
<keyword evidence="4 6" id="KW-0378">Hydrolase</keyword>
<dbReference type="InterPro" id="IPR002196">
    <property type="entry name" value="Glyco_hydro_24"/>
</dbReference>
<evidence type="ECO:0000313" key="7">
    <source>
        <dbReference type="EMBL" id="SBT10681.1"/>
    </source>
</evidence>
<keyword evidence="3 6" id="KW-0081">Bacteriolytic enzyme</keyword>
<dbReference type="PANTHER" id="PTHR38107:SF3">
    <property type="entry name" value="LYSOZYME RRRD-RELATED"/>
    <property type="match status" value="1"/>
</dbReference>
<dbReference type="GO" id="GO:0009253">
    <property type="term" value="P:peptidoglycan catabolic process"/>
    <property type="evidence" value="ECO:0007669"/>
    <property type="project" value="InterPro"/>
</dbReference>
<dbReference type="GO" id="GO:0003796">
    <property type="term" value="F:lysozyme activity"/>
    <property type="evidence" value="ECO:0007669"/>
    <property type="project" value="UniProtKB-EC"/>
</dbReference>
<protein>
    <recommendedName>
        <fullName evidence="6">Lysozyme</fullName>
        <ecNumber evidence="6">3.2.1.17</ecNumber>
    </recommendedName>
</protein>
<proteinExistence type="inferred from homology"/>
<comment type="catalytic activity">
    <reaction evidence="1 6">
        <text>Hydrolysis of (1-&gt;4)-beta-linkages between N-acetylmuramic acid and N-acetyl-D-glucosamine residues in a peptidoglycan and between N-acetyl-D-glucosamine residues in chitodextrins.</text>
        <dbReference type="EC" id="3.2.1.17"/>
    </reaction>
</comment>
<evidence type="ECO:0000256" key="5">
    <source>
        <dbReference type="ARBA" id="ARBA00023295"/>
    </source>
</evidence>
<keyword evidence="2 6" id="KW-0929">Antimicrobial</keyword>
<dbReference type="Proteomes" id="UP000199600">
    <property type="component" value="Unassembled WGS sequence"/>
</dbReference>
<dbReference type="PANTHER" id="PTHR38107">
    <property type="match status" value="1"/>
</dbReference>
<dbReference type="CDD" id="cd16900">
    <property type="entry name" value="endolysin_R21-like"/>
    <property type="match status" value="1"/>
</dbReference>
<name>A0A1A8Y160_9RHOO</name>
<evidence type="ECO:0000256" key="1">
    <source>
        <dbReference type="ARBA" id="ARBA00000632"/>
    </source>
</evidence>
<keyword evidence="8" id="KW-1185">Reference proteome</keyword>
<organism evidence="7 8">
    <name type="scientific">Candidatus Propionivibrio aalborgensis</name>
    <dbReference type="NCBI Taxonomy" id="1860101"/>
    <lineage>
        <taxon>Bacteria</taxon>
        <taxon>Pseudomonadati</taxon>
        <taxon>Pseudomonadota</taxon>
        <taxon>Betaproteobacteria</taxon>
        <taxon>Rhodocyclales</taxon>
        <taxon>Rhodocyclaceae</taxon>
        <taxon>Propionivibrio</taxon>
    </lineage>
</organism>
<evidence type="ECO:0000256" key="3">
    <source>
        <dbReference type="ARBA" id="ARBA00022638"/>
    </source>
</evidence>
<dbReference type="InterPro" id="IPR023346">
    <property type="entry name" value="Lysozyme-like_dom_sf"/>
</dbReference>
<dbReference type="SUPFAM" id="SSF53955">
    <property type="entry name" value="Lysozyme-like"/>
    <property type="match status" value="1"/>
</dbReference>
<dbReference type="Gene3D" id="1.10.530.40">
    <property type="match status" value="1"/>
</dbReference>
<dbReference type="GO" id="GO:0016998">
    <property type="term" value="P:cell wall macromolecule catabolic process"/>
    <property type="evidence" value="ECO:0007669"/>
    <property type="project" value="InterPro"/>
</dbReference>
<dbReference type="Pfam" id="PF00959">
    <property type="entry name" value="Phage_lysozyme"/>
    <property type="match status" value="1"/>
</dbReference>
<accession>A0A1A8Y160</accession>
<dbReference type="GO" id="GO:0042742">
    <property type="term" value="P:defense response to bacterium"/>
    <property type="evidence" value="ECO:0007669"/>
    <property type="project" value="UniProtKB-KW"/>
</dbReference>
<dbReference type="InterPro" id="IPR051018">
    <property type="entry name" value="Bacteriophage_GH24"/>
</dbReference>